<evidence type="ECO:0000313" key="1">
    <source>
        <dbReference type="EMBL" id="AJB42254.1"/>
    </source>
</evidence>
<dbReference type="Proteomes" id="UP000266720">
    <property type="component" value="Chromosome"/>
</dbReference>
<protein>
    <submittedName>
        <fullName evidence="1">Uncharacterized protein</fullName>
    </submittedName>
</protein>
<organism evidence="1 2">
    <name type="scientific">Thermofilum adornatum 1505</name>
    <dbReference type="NCBI Taxonomy" id="697581"/>
    <lineage>
        <taxon>Archaea</taxon>
        <taxon>Thermoproteota</taxon>
        <taxon>Thermoprotei</taxon>
        <taxon>Thermofilales</taxon>
        <taxon>Thermofilaceae</taxon>
        <taxon>Thermofilum</taxon>
    </lineage>
</organism>
<dbReference type="RefSeq" id="WP_052886981.1">
    <property type="nucleotide sequence ID" value="NZ_CP007493.1"/>
</dbReference>
<dbReference type="STRING" id="697581.TCARB_1206"/>
<dbReference type="AlphaFoldDB" id="A0A3G1A9E9"/>
<evidence type="ECO:0000313" key="2">
    <source>
        <dbReference type="Proteomes" id="UP000266720"/>
    </source>
</evidence>
<name>A0A3G1A9E9_9CREN</name>
<accession>A0A3G1A9E9</accession>
<dbReference type="GeneID" id="25406614"/>
<proteinExistence type="predicted"/>
<gene>
    <name evidence="1" type="ORF">TCARB_1206</name>
</gene>
<dbReference type="KEGG" id="tcb:TCARB_1206"/>
<reference evidence="2" key="1">
    <citation type="book" date="2010" name="EXTREMOPHILES" publisher="0:0-0">
        <title>Complete genome sequences of ten hyperthermophilic archaea reveal their metabolic capabilities and possible ecological roles.</title>
        <editorList>
            <person name="?"/>
        </editorList>
        <authorList>
            <person name="Ravin N.V."/>
            <person name="Mardanov A.V."/>
            <person name="Bonch-Osmolovskaya E.A."/>
            <person name="Skryabin K.G."/>
        </authorList>
    </citation>
    <scope>NUCLEOTIDE SEQUENCE [LARGE SCALE GENOMIC DNA]</scope>
    <source>
        <strain evidence="2">1505</strain>
    </source>
</reference>
<dbReference type="EMBL" id="CP007493">
    <property type="protein sequence ID" value="AJB42254.1"/>
    <property type="molecule type" value="Genomic_DNA"/>
</dbReference>
<sequence>MFEEDLNRIIEARLNMTLADIAYTALRKVALLGLPIKPQKTSNRTVVVFYEKKRAVFRVTVARGLGSSHVVCLKTYVSDCGKVATISGDGQMILEIDGIPGYLSSPGELFNGFVADVWTARVKAIQRGEVVPFSREKLPDYLLSKVGEKVGPLLDRLEVYFMPATSDYALGRNGVYPVWTDMNGLVISVSEIGLEELRELFEKEELGLR</sequence>